<dbReference type="AlphaFoldDB" id="A0A3A8FH53"/>
<accession>A0A3A8FH53</accession>
<name>A0A3A8FH53_9GAMM</name>
<evidence type="ECO:0000313" key="2">
    <source>
        <dbReference type="Proteomes" id="UP000280405"/>
    </source>
</evidence>
<sequence>MRDFKERVVITVLHCFRGVQGLDEDGFQDLVKNRPKANIDRLRVILLLLIDKSPLTPLYKRGNEQHCCARNPIQY</sequence>
<keyword evidence="2" id="KW-1185">Reference proteome</keyword>
<organism evidence="1 2">
    <name type="scientific">Acinetobacter rongchengensis</name>
    <dbReference type="NCBI Taxonomy" id="2419601"/>
    <lineage>
        <taxon>Bacteria</taxon>
        <taxon>Pseudomonadati</taxon>
        <taxon>Pseudomonadota</taxon>
        <taxon>Gammaproteobacteria</taxon>
        <taxon>Moraxellales</taxon>
        <taxon>Moraxellaceae</taxon>
        <taxon>Acinetobacter</taxon>
    </lineage>
</organism>
<protein>
    <submittedName>
        <fullName evidence="1">Uncharacterized protein</fullName>
    </submittedName>
</protein>
<gene>
    <name evidence="1" type="ORF">D7V20_03140</name>
</gene>
<dbReference type="EMBL" id="RAXT01000003">
    <property type="protein sequence ID" value="RKG40083.1"/>
    <property type="molecule type" value="Genomic_DNA"/>
</dbReference>
<evidence type="ECO:0000313" key="1">
    <source>
        <dbReference type="EMBL" id="RKG40083.1"/>
    </source>
</evidence>
<dbReference type="Proteomes" id="UP000280405">
    <property type="component" value="Unassembled WGS sequence"/>
</dbReference>
<reference evidence="1 2" key="1">
    <citation type="submission" date="2018-09" db="EMBL/GenBank/DDBJ databases">
        <title>The draft genome of Acinetobacter spp. strains.</title>
        <authorList>
            <person name="Qin J."/>
            <person name="Feng Y."/>
            <person name="Zong Z."/>
        </authorList>
    </citation>
    <scope>NUCLEOTIDE SEQUENCE [LARGE SCALE GENOMIC DNA]</scope>
    <source>
        <strain evidence="1 2">WCHAc060115</strain>
    </source>
</reference>
<comment type="caution">
    <text evidence="1">The sequence shown here is derived from an EMBL/GenBank/DDBJ whole genome shotgun (WGS) entry which is preliminary data.</text>
</comment>
<proteinExistence type="predicted"/>